<organism evidence="3 4">
    <name type="scientific">Buddleja alternifolia</name>
    <dbReference type="NCBI Taxonomy" id="168488"/>
    <lineage>
        <taxon>Eukaryota</taxon>
        <taxon>Viridiplantae</taxon>
        <taxon>Streptophyta</taxon>
        <taxon>Embryophyta</taxon>
        <taxon>Tracheophyta</taxon>
        <taxon>Spermatophyta</taxon>
        <taxon>Magnoliopsida</taxon>
        <taxon>eudicotyledons</taxon>
        <taxon>Gunneridae</taxon>
        <taxon>Pentapetalae</taxon>
        <taxon>asterids</taxon>
        <taxon>lamiids</taxon>
        <taxon>Lamiales</taxon>
        <taxon>Scrophulariaceae</taxon>
        <taxon>Buddlejeae</taxon>
        <taxon>Buddleja</taxon>
    </lineage>
</organism>
<dbReference type="Proteomes" id="UP000826271">
    <property type="component" value="Unassembled WGS sequence"/>
</dbReference>
<evidence type="ECO:0008006" key="5">
    <source>
        <dbReference type="Google" id="ProtNLM"/>
    </source>
</evidence>
<reference evidence="3" key="1">
    <citation type="submission" date="2019-10" db="EMBL/GenBank/DDBJ databases">
        <authorList>
            <person name="Zhang R."/>
            <person name="Pan Y."/>
            <person name="Wang J."/>
            <person name="Ma R."/>
            <person name="Yu S."/>
        </authorList>
    </citation>
    <scope>NUCLEOTIDE SEQUENCE</scope>
    <source>
        <strain evidence="3">LA-IB0</strain>
        <tissue evidence="3">Leaf</tissue>
    </source>
</reference>
<comment type="caution">
    <text evidence="3">The sequence shown here is derived from an EMBL/GenBank/DDBJ whole genome shotgun (WGS) entry which is preliminary data.</text>
</comment>
<evidence type="ECO:0000256" key="2">
    <source>
        <dbReference type="SAM" id="SignalP"/>
    </source>
</evidence>
<protein>
    <recommendedName>
        <fullName evidence="5">Agouti signaling protein</fullName>
    </recommendedName>
</protein>
<accession>A0AAV6WVP5</accession>
<dbReference type="EMBL" id="WHWC01000012">
    <property type="protein sequence ID" value="KAG8372552.1"/>
    <property type="molecule type" value="Genomic_DNA"/>
</dbReference>
<gene>
    <name evidence="3" type="ORF">BUALT_Bualt12G0077900</name>
</gene>
<sequence length="105" mass="11675">MKYTFSLLLIAVLLLLSHVPSPISAHESISKSSNNEIVSTPSLDQREQTEDSVANTKKLIVQIKRSRVTRVRPIGSSSSKLGEKTSPLRVYFAINFSIFIALFLL</sequence>
<feature type="compositionally biased region" description="Polar residues" evidence="1">
    <location>
        <begin position="30"/>
        <end position="43"/>
    </location>
</feature>
<feature type="signal peptide" evidence="2">
    <location>
        <begin position="1"/>
        <end position="25"/>
    </location>
</feature>
<feature type="region of interest" description="Disordered" evidence="1">
    <location>
        <begin position="24"/>
        <end position="51"/>
    </location>
</feature>
<evidence type="ECO:0000313" key="4">
    <source>
        <dbReference type="Proteomes" id="UP000826271"/>
    </source>
</evidence>
<keyword evidence="4" id="KW-1185">Reference proteome</keyword>
<name>A0AAV6WVP5_9LAMI</name>
<evidence type="ECO:0000313" key="3">
    <source>
        <dbReference type="EMBL" id="KAG8372552.1"/>
    </source>
</evidence>
<keyword evidence="2" id="KW-0732">Signal</keyword>
<proteinExistence type="predicted"/>
<evidence type="ECO:0000256" key="1">
    <source>
        <dbReference type="SAM" id="MobiDB-lite"/>
    </source>
</evidence>
<dbReference type="AlphaFoldDB" id="A0AAV6WVP5"/>
<feature type="chain" id="PRO_5043630563" description="Agouti signaling protein" evidence="2">
    <location>
        <begin position="26"/>
        <end position="105"/>
    </location>
</feature>